<dbReference type="InterPro" id="IPR018456">
    <property type="entry name" value="PTR2_symporter_CS"/>
</dbReference>
<dbReference type="GO" id="GO:0016020">
    <property type="term" value="C:membrane"/>
    <property type="evidence" value="ECO:0007669"/>
    <property type="project" value="UniProtKB-SubCell"/>
</dbReference>
<feature type="transmembrane region" description="Helical" evidence="6">
    <location>
        <begin position="457"/>
        <end position="476"/>
    </location>
</feature>
<protein>
    <submittedName>
        <fullName evidence="7">Uncharacterized protein</fullName>
    </submittedName>
</protein>
<gene>
    <name evidence="7" type="ORF">FSB_LOCUS38678</name>
</gene>
<dbReference type="Gene3D" id="1.20.1250.20">
    <property type="entry name" value="MFS general substrate transporter like domains"/>
    <property type="match status" value="2"/>
</dbReference>
<sequence length="488" mass="54000">MDTPLVLETVDGAVDYKGQPVLRSHSGGWRSAYFIIGVEVAERFASYGISSNLITYLTGQLGQSTATAAENVNAWSGTASLLPLLGAFVADSFLGRYRTILIASLIYILGTHAEVPNGIPIPDKYPGLGLLTLSAMLPSLSTSDYSQLGKVDTKPCVQAFGADQFDGLDPEECKAKSSFFNWWYFGVRLIGIVFKGDEKSPFLRIGRVFVAAVKNWRTTPLAIDIEEEDQATLWHHSSKQFKFLNKALLSPDGLKEEGNICTESEVEEAKAVLRLVPIWVTSMGYAVVYCPRCSTFFTKQGATMDRTIFPGFDIPAAALQCFAGLSIILFIPIYDRIFVPVARAFTTLVEMKRLKTAQEFGLVDMPDVTIPMSVWWLVPQYVLAGIADVFTMVGLQEFFYDQVPIELRSVGLALYLSIIGVGSFISSFLVTVIEEATGREGRDGWFADNLNRAHLDYFYWLLAGLSAVALAAYLYFAKSYIYNRRNTT</sequence>
<dbReference type="GO" id="GO:0006857">
    <property type="term" value="P:oligopeptide transport"/>
    <property type="evidence" value="ECO:0007669"/>
    <property type="project" value="InterPro"/>
</dbReference>
<dbReference type="PROSITE" id="PS01022">
    <property type="entry name" value="PTR2_1"/>
    <property type="match status" value="1"/>
</dbReference>
<feature type="transmembrane region" description="Helical" evidence="6">
    <location>
        <begin position="412"/>
        <end position="433"/>
    </location>
</feature>
<evidence type="ECO:0000256" key="5">
    <source>
        <dbReference type="ARBA" id="ARBA00023136"/>
    </source>
</evidence>
<comment type="subcellular location">
    <subcellularLocation>
        <location evidence="1">Membrane</location>
        <topology evidence="1">Multi-pass membrane protein</topology>
    </subcellularLocation>
</comment>
<dbReference type="AlphaFoldDB" id="A0A2N9H8S3"/>
<dbReference type="GO" id="GO:0022857">
    <property type="term" value="F:transmembrane transporter activity"/>
    <property type="evidence" value="ECO:0007669"/>
    <property type="project" value="InterPro"/>
</dbReference>
<dbReference type="SUPFAM" id="SSF103473">
    <property type="entry name" value="MFS general substrate transporter"/>
    <property type="match status" value="2"/>
</dbReference>
<evidence type="ECO:0000256" key="3">
    <source>
        <dbReference type="ARBA" id="ARBA00022692"/>
    </source>
</evidence>
<keyword evidence="5 6" id="KW-0472">Membrane</keyword>
<dbReference type="PANTHER" id="PTHR11654">
    <property type="entry name" value="OLIGOPEPTIDE TRANSPORTER-RELATED"/>
    <property type="match status" value="1"/>
</dbReference>
<evidence type="ECO:0000256" key="1">
    <source>
        <dbReference type="ARBA" id="ARBA00004141"/>
    </source>
</evidence>
<keyword evidence="4 6" id="KW-1133">Transmembrane helix</keyword>
<organism evidence="7">
    <name type="scientific">Fagus sylvatica</name>
    <name type="common">Beechnut</name>
    <dbReference type="NCBI Taxonomy" id="28930"/>
    <lineage>
        <taxon>Eukaryota</taxon>
        <taxon>Viridiplantae</taxon>
        <taxon>Streptophyta</taxon>
        <taxon>Embryophyta</taxon>
        <taxon>Tracheophyta</taxon>
        <taxon>Spermatophyta</taxon>
        <taxon>Magnoliopsida</taxon>
        <taxon>eudicotyledons</taxon>
        <taxon>Gunneridae</taxon>
        <taxon>Pentapetalae</taxon>
        <taxon>rosids</taxon>
        <taxon>fabids</taxon>
        <taxon>Fagales</taxon>
        <taxon>Fagaceae</taxon>
        <taxon>Fagus</taxon>
    </lineage>
</organism>
<dbReference type="Pfam" id="PF00854">
    <property type="entry name" value="PTR2"/>
    <property type="match status" value="2"/>
</dbReference>
<proteinExistence type="inferred from homology"/>
<dbReference type="InterPro" id="IPR036259">
    <property type="entry name" value="MFS_trans_sf"/>
</dbReference>
<evidence type="ECO:0000256" key="4">
    <source>
        <dbReference type="ARBA" id="ARBA00022989"/>
    </source>
</evidence>
<evidence type="ECO:0000313" key="7">
    <source>
        <dbReference type="EMBL" id="SPD10796.1"/>
    </source>
</evidence>
<keyword evidence="3 6" id="KW-0812">Transmembrane</keyword>
<dbReference type="EMBL" id="OIVN01003371">
    <property type="protein sequence ID" value="SPD10796.1"/>
    <property type="molecule type" value="Genomic_DNA"/>
</dbReference>
<feature type="transmembrane region" description="Helical" evidence="6">
    <location>
        <begin position="312"/>
        <end position="334"/>
    </location>
</feature>
<accession>A0A2N9H8S3</accession>
<feature type="transmembrane region" description="Helical" evidence="6">
    <location>
        <begin position="381"/>
        <end position="400"/>
    </location>
</feature>
<evidence type="ECO:0000256" key="2">
    <source>
        <dbReference type="ARBA" id="ARBA00005982"/>
    </source>
</evidence>
<dbReference type="InterPro" id="IPR000109">
    <property type="entry name" value="POT_fam"/>
</dbReference>
<comment type="similarity">
    <text evidence="2">Belongs to the major facilitator superfamily. Proton-dependent oligopeptide transporter (POT/PTR) (TC 2.A.17) family.</text>
</comment>
<name>A0A2N9H8S3_FAGSY</name>
<evidence type="ECO:0000256" key="6">
    <source>
        <dbReference type="SAM" id="Phobius"/>
    </source>
</evidence>
<reference evidence="7" key="1">
    <citation type="submission" date="2018-02" db="EMBL/GenBank/DDBJ databases">
        <authorList>
            <person name="Cohen D.B."/>
            <person name="Kent A.D."/>
        </authorList>
    </citation>
    <scope>NUCLEOTIDE SEQUENCE</scope>
</reference>